<feature type="domain" description="SWIM-type" evidence="2">
    <location>
        <begin position="522"/>
        <end position="560"/>
    </location>
</feature>
<protein>
    <recommendedName>
        <fullName evidence="2">SWIM-type domain-containing protein</fullName>
    </recommendedName>
</protein>
<dbReference type="PROSITE" id="PS50966">
    <property type="entry name" value="ZF_SWIM"/>
    <property type="match status" value="1"/>
</dbReference>
<organism evidence="3 4">
    <name type="scientific">Exocentrus adspersus</name>
    <dbReference type="NCBI Taxonomy" id="1586481"/>
    <lineage>
        <taxon>Eukaryota</taxon>
        <taxon>Metazoa</taxon>
        <taxon>Ecdysozoa</taxon>
        <taxon>Arthropoda</taxon>
        <taxon>Hexapoda</taxon>
        <taxon>Insecta</taxon>
        <taxon>Pterygota</taxon>
        <taxon>Neoptera</taxon>
        <taxon>Endopterygota</taxon>
        <taxon>Coleoptera</taxon>
        <taxon>Polyphaga</taxon>
        <taxon>Cucujiformia</taxon>
        <taxon>Chrysomeloidea</taxon>
        <taxon>Cerambycidae</taxon>
        <taxon>Lamiinae</taxon>
        <taxon>Acanthocinini</taxon>
        <taxon>Exocentrus</taxon>
    </lineage>
</organism>
<dbReference type="GO" id="GO:0008270">
    <property type="term" value="F:zinc ion binding"/>
    <property type="evidence" value="ECO:0007669"/>
    <property type="project" value="UniProtKB-KW"/>
</dbReference>
<gene>
    <name evidence="3" type="ORF">NQ315_005711</name>
</gene>
<keyword evidence="1" id="KW-0479">Metal-binding</keyword>
<dbReference type="InterPro" id="IPR052797">
    <property type="entry name" value="RegFact_GeneExpr_CellDeath"/>
</dbReference>
<dbReference type="PANTHER" id="PTHR33936">
    <property type="entry name" value="PROTEIN CBG17840"/>
    <property type="match status" value="1"/>
</dbReference>
<evidence type="ECO:0000259" key="2">
    <source>
        <dbReference type="PROSITE" id="PS50966"/>
    </source>
</evidence>
<dbReference type="EMBL" id="JANEYG010000085">
    <property type="protein sequence ID" value="KAJ8913914.1"/>
    <property type="molecule type" value="Genomic_DNA"/>
</dbReference>
<proteinExistence type="predicted"/>
<dbReference type="Proteomes" id="UP001159042">
    <property type="component" value="Unassembled WGS sequence"/>
</dbReference>
<evidence type="ECO:0000313" key="3">
    <source>
        <dbReference type="EMBL" id="KAJ8913914.1"/>
    </source>
</evidence>
<keyword evidence="1" id="KW-0863">Zinc-finger</keyword>
<keyword evidence="1" id="KW-0862">Zinc</keyword>
<reference evidence="3 4" key="1">
    <citation type="journal article" date="2023" name="Insect Mol. Biol.">
        <title>Genome sequencing provides insights into the evolution of gene families encoding plant cell wall-degrading enzymes in longhorned beetles.</title>
        <authorList>
            <person name="Shin N.R."/>
            <person name="Okamura Y."/>
            <person name="Kirsch R."/>
            <person name="Pauchet Y."/>
        </authorList>
    </citation>
    <scope>NUCLEOTIDE SEQUENCE [LARGE SCALE GENOMIC DNA]</scope>
    <source>
        <strain evidence="3">EAD_L_NR</strain>
    </source>
</reference>
<comment type="caution">
    <text evidence="3">The sequence shown here is derived from an EMBL/GenBank/DDBJ whole genome shotgun (WGS) entry which is preliminary data.</text>
</comment>
<dbReference type="AlphaFoldDB" id="A0AAV8VI99"/>
<dbReference type="PANTHER" id="PTHR33936:SF25">
    <property type="entry name" value="C2H2-TYPE DOMAIN-CONTAINING PROTEIN"/>
    <property type="match status" value="1"/>
</dbReference>
<name>A0AAV8VI99_9CUCU</name>
<evidence type="ECO:0000313" key="4">
    <source>
        <dbReference type="Proteomes" id="UP001159042"/>
    </source>
</evidence>
<keyword evidence="4" id="KW-1185">Reference proteome</keyword>
<dbReference type="InterPro" id="IPR007527">
    <property type="entry name" value="Znf_SWIM"/>
</dbReference>
<accession>A0AAV8VI99</accession>
<sequence>MPLPPKPTKDLTEITIGALFAKPNIFVGKTNNEIVYYITSVESATFRTSVKVTHEAKPSAEISPGTCVESMESTQTKRIMCPICPEDERFSFHIALIIKHLTNTHNIEIKQSWSTISQRLGTTALDNREVNFACHTRNKLPNGAETILYNCNRSDSKGFKTFCHKRSIKSGGSIRIHGTCPSRIFITIFTNGEVTAKFTETHVQHEDELRSKRLSKSEQNYIVGQLVAGVTNDRIIQDARKINNDKLERINLITRGDLSYLITKYNIDKKRNADDMVATALNMGFPIAFLLTNRLDQIIQEFFFRALQIRLGESVEAPYNAWTKVMCTASPPRRHLCRWHVIKNWNIQGRSKIKNSEIKKDMKRNMRKILKETDVRKFIEYKENYFNCLQDEGETDFLNYLQKFYFQTAECVMMWAHCHRINAGINTNMTIESLNKLLKYNKMCGQRNIRVEKLLDLLDEIVDEKMWKKIIYSERPNSNNYQHKITMESHKKAEHMSDMVETSECGFKVQSCSEKDKYYLVYYNELCDKDCRTGYKCQCPENTIKSVICKHIHAVALFEARSKSVLRSCNIDMSDENDILYIDEPSSSQLHYQNDITNFIQENSVKLEHKPLNFDERREVMMAEIVNFSRILNEHLFDRILEKQDLETMCKKRKIEKQNYYPNKK</sequence>
<evidence type="ECO:0000256" key="1">
    <source>
        <dbReference type="PROSITE-ProRule" id="PRU00325"/>
    </source>
</evidence>